<sequence length="528" mass="61806">MAKKLEEYADIELVDVTSETGREKHSARETGKPINSKIYREIKKIKEENKSDLPYGNELKKRLKQARNTKLEEINEYRRATMEKPQEVKRLSPLQVANLFIETGLVKFNLFDDQENSRIGMYLSDEGIYTVNLFYIQRVISYVEESFTENHANNVIYHLRQKLSIKQPTKDKNLIAVNNGIFNNKTKKLEPFSPDYIFTTKISTNYIDNPKKPKWNVEEWLSSIACNDADLKTLLWQVINETLNGNYTRGKAFFLTGEGNNGKGTFQKFLTNLIGENNYQAIKVDQFDERFITSSMVGKSLILGDDVPPNVYVDNSSVFKSLITGDPVMIEYKNKQPYTLELTPTIIQSTNGMPKFKDKTHGLLRRIQIVPFRADFNGAIEDKRIKDEYIHKKEVLEYVLNKAIKMEFDKFIQPKATLDAMEIYKEENDPVYEFYKNIFKNWKAEYIPKRFVFEGYEKFCEVYNYRALGSRKFHKDFKNYAIKDYEESTKKITPDIIADLKDDSERQDFTFYSPLDPIAYVVYENKKS</sequence>
<dbReference type="Pfam" id="PF03288">
    <property type="entry name" value="Pox_D5"/>
    <property type="match status" value="1"/>
</dbReference>
<dbReference type="NCBIfam" id="TIGR01613">
    <property type="entry name" value="primase_Cterm"/>
    <property type="match status" value="1"/>
</dbReference>
<evidence type="ECO:0000256" key="2">
    <source>
        <dbReference type="ARBA" id="ARBA00022801"/>
    </source>
</evidence>
<evidence type="ECO:0000259" key="6">
    <source>
        <dbReference type="PROSITE" id="PS51206"/>
    </source>
</evidence>
<dbReference type="SUPFAM" id="SSF52540">
    <property type="entry name" value="P-loop containing nucleoside triphosphate hydrolases"/>
    <property type="match status" value="1"/>
</dbReference>
<evidence type="ECO:0000256" key="5">
    <source>
        <dbReference type="SAM" id="Coils"/>
    </source>
</evidence>
<evidence type="ECO:0000256" key="1">
    <source>
        <dbReference type="ARBA" id="ARBA00022741"/>
    </source>
</evidence>
<keyword evidence="4" id="KW-0067">ATP-binding</keyword>
<dbReference type="InterPro" id="IPR014818">
    <property type="entry name" value="Phage/plasmid_primase_P4_C"/>
</dbReference>
<dbReference type="Pfam" id="PF19263">
    <property type="entry name" value="DUF5906"/>
    <property type="match status" value="1"/>
</dbReference>
<dbReference type="RefSeq" id="WP_102167422.1">
    <property type="nucleotide sequence ID" value="NZ_CP136964.1"/>
</dbReference>
<evidence type="ECO:0000256" key="3">
    <source>
        <dbReference type="ARBA" id="ARBA00022806"/>
    </source>
</evidence>
<feature type="coiled-coil region" evidence="5">
    <location>
        <begin position="56"/>
        <end position="83"/>
    </location>
</feature>
<dbReference type="GO" id="GO:0016787">
    <property type="term" value="F:hydrolase activity"/>
    <property type="evidence" value="ECO:0007669"/>
    <property type="project" value="UniProtKB-KW"/>
</dbReference>
<proteinExistence type="predicted"/>
<dbReference type="InterPro" id="IPR045455">
    <property type="entry name" value="NrS-1_pol-like_helicase"/>
</dbReference>
<dbReference type="InterPro" id="IPR006500">
    <property type="entry name" value="Helicase_put_C_phage/plasmid"/>
</dbReference>
<dbReference type="PANTHER" id="PTHR35372:SF2">
    <property type="entry name" value="SF3 HELICASE DOMAIN-CONTAINING PROTEIN"/>
    <property type="match status" value="1"/>
</dbReference>
<gene>
    <name evidence="7" type="ORF">CJ229_003240</name>
</gene>
<dbReference type="InterPro" id="IPR004968">
    <property type="entry name" value="DNA_primase/NTPase_C"/>
</dbReference>
<keyword evidence="3" id="KW-0347">Helicase</keyword>
<dbReference type="InterPro" id="IPR051620">
    <property type="entry name" value="ORF904-like_C"/>
</dbReference>
<feature type="domain" description="SF3 helicase" evidence="6">
    <location>
        <begin position="230"/>
        <end position="385"/>
    </location>
</feature>
<dbReference type="Proteomes" id="UP000243626">
    <property type="component" value="Chromosome"/>
</dbReference>
<dbReference type="AlphaFoldDB" id="A0AAF1BSA5"/>
<dbReference type="EMBL" id="CP136964">
    <property type="protein sequence ID" value="WOS96773.1"/>
    <property type="molecule type" value="Genomic_DNA"/>
</dbReference>
<dbReference type="GO" id="GO:0005524">
    <property type="term" value="F:ATP binding"/>
    <property type="evidence" value="ECO:0007669"/>
    <property type="project" value="UniProtKB-KW"/>
</dbReference>
<keyword evidence="8" id="KW-1185">Reference proteome</keyword>
<evidence type="ECO:0000313" key="7">
    <source>
        <dbReference type="EMBL" id="WOS96773.1"/>
    </source>
</evidence>
<keyword evidence="1" id="KW-0547">Nucleotide-binding</keyword>
<dbReference type="KEGG" id="nmy:CJ229_003240"/>
<dbReference type="Pfam" id="PF08706">
    <property type="entry name" value="D5_N"/>
    <property type="match status" value="1"/>
</dbReference>
<dbReference type="GO" id="GO:0004386">
    <property type="term" value="F:helicase activity"/>
    <property type="evidence" value="ECO:0007669"/>
    <property type="project" value="UniProtKB-KW"/>
</dbReference>
<protein>
    <submittedName>
        <fullName evidence="7">Phage/plasmid primase, P4 family</fullName>
    </submittedName>
</protein>
<dbReference type="InterPro" id="IPR014015">
    <property type="entry name" value="Helicase_SF3_DNA-vir"/>
</dbReference>
<accession>A0AAF1BSA5</accession>
<evidence type="ECO:0000256" key="4">
    <source>
        <dbReference type="ARBA" id="ARBA00022840"/>
    </source>
</evidence>
<dbReference type="SMART" id="SM00885">
    <property type="entry name" value="D5_N"/>
    <property type="match status" value="1"/>
</dbReference>
<reference evidence="8" key="1">
    <citation type="submission" date="2017-09" db="EMBL/GenBank/DDBJ databases">
        <title>Bacterial strain isolated from the female urinary microbiota.</title>
        <authorList>
            <person name="Thomas-White K."/>
            <person name="Kumar N."/>
            <person name="Forster S."/>
            <person name="Putonti C."/>
            <person name="Lawley T."/>
            <person name="Wolfe A.J."/>
        </authorList>
    </citation>
    <scope>NUCLEOTIDE SEQUENCE [LARGE SCALE GENOMIC DNA]</scope>
    <source>
        <strain evidence="8">UMB0959</strain>
    </source>
</reference>
<name>A0AAF1BSA5_9STAP</name>
<dbReference type="PANTHER" id="PTHR35372">
    <property type="entry name" value="ATP BINDING PROTEIN-RELATED"/>
    <property type="match status" value="1"/>
</dbReference>
<evidence type="ECO:0000313" key="8">
    <source>
        <dbReference type="Proteomes" id="UP000243626"/>
    </source>
</evidence>
<dbReference type="PROSITE" id="PS51206">
    <property type="entry name" value="SF3_HELICASE_1"/>
    <property type="match status" value="1"/>
</dbReference>
<dbReference type="InterPro" id="IPR027417">
    <property type="entry name" value="P-loop_NTPase"/>
</dbReference>
<dbReference type="Gene3D" id="3.40.50.300">
    <property type="entry name" value="P-loop containing nucleotide triphosphate hydrolases"/>
    <property type="match status" value="1"/>
</dbReference>
<keyword evidence="5" id="KW-0175">Coiled coil</keyword>
<organism evidence="7 8">
    <name type="scientific">Nosocomiicoccus massiliensis</name>
    <dbReference type="NCBI Taxonomy" id="1232430"/>
    <lineage>
        <taxon>Bacteria</taxon>
        <taxon>Bacillati</taxon>
        <taxon>Bacillota</taxon>
        <taxon>Bacilli</taxon>
        <taxon>Bacillales</taxon>
        <taxon>Staphylococcaceae</taxon>
        <taxon>Nosocomiicoccus</taxon>
    </lineage>
</organism>
<keyword evidence="2" id="KW-0378">Hydrolase</keyword>